<evidence type="ECO:0000313" key="3">
    <source>
        <dbReference type="Proteomes" id="UP000253606"/>
    </source>
</evidence>
<evidence type="ECO:0000259" key="1">
    <source>
        <dbReference type="Pfam" id="PF13290"/>
    </source>
</evidence>
<feature type="domain" description="GH29D-like beta-sandwich" evidence="1">
    <location>
        <begin position="31"/>
        <end position="95"/>
    </location>
</feature>
<accession>A0A2Z5GAB6</accession>
<dbReference type="RefSeq" id="WP_161557691.1">
    <property type="nucleotide sequence ID" value="NZ_CP030843.1"/>
</dbReference>
<keyword evidence="2" id="KW-0614">Plasmid</keyword>
<organism evidence="2 3">
    <name type="scientific">Acidisarcina polymorpha</name>
    <dbReference type="NCBI Taxonomy" id="2211140"/>
    <lineage>
        <taxon>Bacteria</taxon>
        <taxon>Pseudomonadati</taxon>
        <taxon>Acidobacteriota</taxon>
        <taxon>Terriglobia</taxon>
        <taxon>Terriglobales</taxon>
        <taxon>Acidobacteriaceae</taxon>
        <taxon>Acidisarcina</taxon>
    </lineage>
</organism>
<dbReference type="EMBL" id="CP030843">
    <property type="protein sequence ID" value="AXC16192.1"/>
    <property type="molecule type" value="Genomic_DNA"/>
</dbReference>
<dbReference type="AlphaFoldDB" id="A0A2Z5GAB6"/>
<dbReference type="Proteomes" id="UP000253606">
    <property type="component" value="Plasmid pACPOL4"/>
</dbReference>
<reference evidence="2 3" key="1">
    <citation type="journal article" date="2018" name="Front. Microbiol.">
        <title>Hydrolytic Capabilities as a Key to Environmental Success: Chitinolytic and Cellulolytic Acidobacteria From Acidic Sub-arctic Soils and Boreal Peatlands.</title>
        <authorList>
            <person name="Belova S.E."/>
            <person name="Ravin N.V."/>
            <person name="Pankratov T.A."/>
            <person name="Rakitin A.L."/>
            <person name="Ivanova A.A."/>
            <person name="Beletsky A.V."/>
            <person name="Mardanov A.V."/>
            <person name="Sinninghe Damste J.S."/>
            <person name="Dedysh S.N."/>
        </authorList>
    </citation>
    <scope>NUCLEOTIDE SEQUENCE [LARGE SCALE GENOMIC DNA]</scope>
    <source>
        <strain evidence="2 3">SBC82</strain>
        <plasmid evidence="3">pacpol4</plasmid>
    </source>
</reference>
<dbReference type="Pfam" id="PF13290">
    <property type="entry name" value="CHB_HEX_C_1"/>
    <property type="match status" value="1"/>
</dbReference>
<sequence>MQQSPKFVYAAGISPTLTQNVVKVGTPTFSPLGGVYPAPIAVTLSLPSAGAMIYYTTNGAIPTTQSALYTAPIAVSQDETIQAIAALSGGATSAVGVSNYTINSVAVPTTTSIQSSVNPSPGGEPITFTATVTTASGPASGTVTFSHGAVAMGTITL</sequence>
<evidence type="ECO:0000313" key="2">
    <source>
        <dbReference type="EMBL" id="AXC16192.1"/>
    </source>
</evidence>
<gene>
    <name evidence="2" type="ORF">ACPOL_6990</name>
</gene>
<protein>
    <submittedName>
        <fullName evidence="2">Cell surface protein</fullName>
    </submittedName>
</protein>
<geneLocation type="plasmid" evidence="3">
    <name>pacpol4</name>
</geneLocation>
<proteinExistence type="predicted"/>
<keyword evidence="3" id="KW-1185">Reference proteome</keyword>
<name>A0A2Z5GAB6_9BACT</name>
<dbReference type="InterPro" id="IPR059177">
    <property type="entry name" value="GH29D-like_dom"/>
</dbReference>
<dbReference type="KEGG" id="abas:ACPOL_6990"/>